<reference evidence="2 3" key="1">
    <citation type="submission" date="2020-10" db="EMBL/GenBank/DDBJ databases">
        <title>ChiBAC.</title>
        <authorList>
            <person name="Zenner C."/>
            <person name="Hitch T.C.A."/>
            <person name="Clavel T."/>
        </authorList>
    </citation>
    <scope>NUCLEOTIDE SEQUENCE [LARGE SCALE GENOMIC DNA]</scope>
    <source>
        <strain evidence="2 3">DSM 107455</strain>
    </source>
</reference>
<dbReference type="Pfam" id="PF01764">
    <property type="entry name" value="Lipase_3"/>
    <property type="match status" value="1"/>
</dbReference>
<proteinExistence type="predicted"/>
<dbReference type="Gene3D" id="3.40.50.1820">
    <property type="entry name" value="alpha/beta hydrolase"/>
    <property type="match status" value="1"/>
</dbReference>
<dbReference type="EMBL" id="JADCJZ010000001">
    <property type="protein sequence ID" value="MBE5023609.1"/>
    <property type="molecule type" value="Genomic_DNA"/>
</dbReference>
<name>A0ABR9QRA3_9ACTN</name>
<dbReference type="InterPro" id="IPR002921">
    <property type="entry name" value="Fungal_lipase-type"/>
</dbReference>
<accession>A0ABR9QRA3</accession>
<sequence>MLRLPHRRRGRRGRARGALLVLLVTVALADSATLAGAAVLHARHLERVSGTNAVTAPSVTSERRTGAFTATIDYASLFSAEGHQVSSKVAWDDDWFFQDPTSYNHELAHACAVLSAVANAESAYYQQGSTSPAYAEHAFAELGFEEVSTTSYRYRSEVVDEVLGLLDGTDVVAYTVATKHVRSSVTGEERLLTVVVVRGSYGSEWLSNAKIEDASDEAGSGDHLGFTLAAEEIVADLEARAAETDPGVGRAYLFCGHSRGAAVATLLASYADGAVGPSGTRADAIASADSVCAYGLATPNCTSATDARTARYDNIFNVLNPSDVVTMLPPAAWGYGRYGRDVWLPQTGDDALSDAMRASYEASMGVECPVRAEDRAQAEGLVKDVTAAVGSLEELFSPGGLLAFAQACVSADVPQLLASHYPNSYIAWLDAAVPEDLAIS</sequence>
<comment type="caution">
    <text evidence="2">The sequence shown here is derived from an EMBL/GenBank/DDBJ whole genome shotgun (WGS) entry which is preliminary data.</text>
</comment>
<organism evidence="2 3">
    <name type="scientific">Thermophilibacter gallinarum</name>
    <dbReference type="NCBI Taxonomy" id="2779357"/>
    <lineage>
        <taxon>Bacteria</taxon>
        <taxon>Bacillati</taxon>
        <taxon>Actinomycetota</taxon>
        <taxon>Coriobacteriia</taxon>
        <taxon>Coriobacteriales</taxon>
        <taxon>Atopobiaceae</taxon>
        <taxon>Thermophilibacter</taxon>
    </lineage>
</organism>
<protein>
    <recommendedName>
        <fullName evidence="1">Fungal lipase-type domain-containing protein</fullName>
    </recommendedName>
</protein>
<keyword evidence="3" id="KW-1185">Reference proteome</keyword>
<dbReference type="InterPro" id="IPR029058">
    <property type="entry name" value="AB_hydrolase_fold"/>
</dbReference>
<dbReference type="Proteomes" id="UP001194273">
    <property type="component" value="Unassembled WGS sequence"/>
</dbReference>
<gene>
    <name evidence="2" type="ORF">INF26_01905</name>
</gene>
<dbReference type="RefSeq" id="WP_193529038.1">
    <property type="nucleotide sequence ID" value="NZ_JADCJZ010000001.1"/>
</dbReference>
<feature type="domain" description="Fungal lipase-type" evidence="1">
    <location>
        <begin position="226"/>
        <end position="331"/>
    </location>
</feature>
<evidence type="ECO:0000313" key="2">
    <source>
        <dbReference type="EMBL" id="MBE5023609.1"/>
    </source>
</evidence>
<dbReference type="SUPFAM" id="SSF53474">
    <property type="entry name" value="alpha/beta-Hydrolases"/>
    <property type="match status" value="1"/>
</dbReference>
<evidence type="ECO:0000313" key="3">
    <source>
        <dbReference type="Proteomes" id="UP001194273"/>
    </source>
</evidence>
<evidence type="ECO:0000259" key="1">
    <source>
        <dbReference type="Pfam" id="PF01764"/>
    </source>
</evidence>